<dbReference type="InterPro" id="IPR008984">
    <property type="entry name" value="SMAD_FHA_dom_sf"/>
</dbReference>
<dbReference type="InterPro" id="IPR001357">
    <property type="entry name" value="BRCT_dom"/>
</dbReference>
<dbReference type="Gene3D" id="2.60.200.20">
    <property type="match status" value="1"/>
</dbReference>
<evidence type="ECO:0000256" key="7">
    <source>
        <dbReference type="ARBA" id="ARBA00022763"/>
    </source>
</evidence>
<dbReference type="SUPFAM" id="SSF52113">
    <property type="entry name" value="BRCT domain"/>
    <property type="match status" value="1"/>
</dbReference>
<feature type="compositionally biased region" description="Polar residues" evidence="14">
    <location>
        <begin position="258"/>
        <end position="268"/>
    </location>
</feature>
<sequence length="1441" mass="161476">MTEGRERVGYLRVSGHNYPVFKGLNIIGRNKLATVIMKSPTISHQHSMIIVVEKGKYFLSDLNSANGTFLNEEKLTPLLLYEIPNMCKMKFARISAIFIECPGRIGSSTFRREQFSQATQNTENLFMTATQKLDVIEEVSIHDLATQPIDDLIIRTMNTTEKTNITKTQLSNEIHELPTQILCPDVAMEVSVQDVQIQVNTTLTNQTNLEEDMVNVISDECIDDSVLPTISFHNTSDLNKSNNYTQNKQVNDHVPSKIKNTSSQTASYDSDYKKKLNKSNSTTIDEIESNRNIPTDANNLQHKVESKTEHLEKGSQTPNVSQGNSSQSQIHVSQIKRKVRKRISSDSDTPSSLDILSNPASPVPQLKTKKRNPLSSDESGGDSGTGVVLPNKVGPRKKLVKRRISSENSSSDTDIERLSPNKILSKKIKSRAVSRKLESNSDTDIEKEPGNRHKVAHNKENSNIKTTMNQSQNTINSQCMENSFKLALSNTMDALNTDSESDYVFGNPTQNVSGSQTDSSKQMKTNVENPSDTEMLEEDIDIFMQPTQRSVLPKSTKNATVEDSNKRSKKMNRNDDSGSETDDDLLAQKSQEINNSKTTKKSNSQNQTTNEPCETENVKVRTNCLNEKSKIHENEESSVSSLQNFNIAKEIQKLKNMDNIFLASIRDLKNAEAALNDEHKFQSQKQSQSVKDAKTQAKVIDLCDNEDDIFLQPTQKFAASTSVTINTFGSKIPSQDDEDDIYLEPTQKFKIPYKNQPYKNELTQNEDDDVYLQPTQKFATSCIPMNDKLFNRKESQNEDDAIFLQPTQKLQNKESSQDEEDDDIYLQPTQKFSLPLPAIIESSDANEFSQNENDLQPTQKFLAPRKSKLGYLECSENDNYGNDVCLQSSQKLSVPSKSENDVSSDIPKRCAENSKASLPSVESQLEVMFSSQNISADNDRPSNPLANVLDEEQSQTNEEQNSEEIKQTSSYSKRSDVNTDEKENLSSVEKLRQKSVIDRKTASLQTIDDRTDAATASEIRNFVDRGVGNLQTRQPELNVYSATVASISPSQRLRRRASSNRSVSVPVAKLSSKTKGPSCVEVSLENKRTILKPHSLTVCDALTSGKRTRKTALVKDDDSDNQADIKDELIEKRVTRRTTSEYTIARKKKSMHLDSFKPNTSIPVSEIADEDFLNMPKSSSSRRTEKSEASTSKRAPETLSPPVTPQKRKKTVKVSPANDSMLFSTSNQSKFEKSNVESRLMDITPERRNQRTKVVFTMLDSPQLSLIVRQCGGIVVDTVEAATVLVTTSIKRTQKLLTAVGLGKPVCSVKWLEDSKVARNFLDPWDYILTDDEAQQKWNFSLMESLNRSNKKKLLEEYVFQLCVTTATDVLKSAIEACGGKCISRAPAKTDKKFIVVSSPDNRNKYKKFLQKVPPVPVVTPEAIFHGVLVQKFEVAPFLLS</sequence>
<evidence type="ECO:0000256" key="5">
    <source>
        <dbReference type="ARBA" id="ARBA00022499"/>
    </source>
</evidence>
<dbReference type="PANTHER" id="PTHR23196:SF1">
    <property type="entry name" value="PAX-INTERACTING PROTEIN 1"/>
    <property type="match status" value="1"/>
</dbReference>
<dbReference type="InterPro" id="IPR000253">
    <property type="entry name" value="FHA_dom"/>
</dbReference>
<dbReference type="SMART" id="SM00240">
    <property type="entry name" value="FHA"/>
    <property type="match status" value="1"/>
</dbReference>
<feature type="compositionally biased region" description="Polar residues" evidence="14">
    <location>
        <begin position="588"/>
        <end position="612"/>
    </location>
</feature>
<feature type="compositionally biased region" description="Basic residues" evidence="14">
    <location>
        <begin position="394"/>
        <end position="403"/>
    </location>
</feature>
<evidence type="ECO:0000313" key="17">
    <source>
        <dbReference type="Proteomes" id="UP000192223"/>
    </source>
</evidence>
<feature type="region of interest" description="Disordered" evidence="14">
    <location>
        <begin position="1173"/>
        <end position="1215"/>
    </location>
</feature>
<feature type="compositionally biased region" description="Polar residues" evidence="14">
    <location>
        <begin position="235"/>
        <end position="249"/>
    </location>
</feature>
<feature type="region of interest" description="Disordered" evidence="14">
    <location>
        <begin position="499"/>
        <end position="616"/>
    </location>
</feature>
<dbReference type="SUPFAM" id="SSF49879">
    <property type="entry name" value="SMAD/FHA domain"/>
    <property type="match status" value="1"/>
</dbReference>
<keyword evidence="4" id="KW-0158">Chromosome</keyword>
<evidence type="ECO:0000256" key="2">
    <source>
        <dbReference type="ARBA" id="ARBA00004286"/>
    </source>
</evidence>
<dbReference type="GO" id="GO:0044666">
    <property type="term" value="C:MLL3/4 complex"/>
    <property type="evidence" value="ECO:0007669"/>
    <property type="project" value="TreeGrafter"/>
</dbReference>
<keyword evidence="11" id="KW-0131">Cell cycle</keyword>
<dbReference type="PROSITE" id="PS50006">
    <property type="entry name" value="FHA_DOMAIN"/>
    <property type="match status" value="1"/>
</dbReference>
<dbReference type="RefSeq" id="XP_018321969.1">
    <property type="nucleotide sequence ID" value="XM_018466467.2"/>
</dbReference>
<name>A0A1W4WDE6_AGRPL</name>
<evidence type="ECO:0000256" key="8">
    <source>
        <dbReference type="ARBA" id="ARBA00022843"/>
    </source>
</evidence>
<accession>A0A1W4WDE6</accession>
<feature type="compositionally biased region" description="Basic and acidic residues" evidence="14">
    <location>
        <begin position="435"/>
        <end position="461"/>
    </location>
</feature>
<feature type="compositionally biased region" description="Polar residues" evidence="14">
    <location>
        <begin position="314"/>
        <end position="332"/>
    </location>
</feature>
<evidence type="ECO:0000256" key="9">
    <source>
        <dbReference type="ARBA" id="ARBA00022990"/>
    </source>
</evidence>
<dbReference type="Proteomes" id="UP000192223">
    <property type="component" value="Unplaced"/>
</dbReference>
<feature type="region of interest" description="Disordered" evidence="14">
    <location>
        <begin position="934"/>
        <end position="987"/>
    </location>
</feature>
<keyword evidence="9" id="KW-0007">Acetylation</keyword>
<evidence type="ECO:0000256" key="13">
    <source>
        <dbReference type="ARBA" id="ARBA00030146"/>
    </source>
</evidence>
<dbReference type="Gene3D" id="3.40.50.10190">
    <property type="entry name" value="BRCT domain"/>
    <property type="match status" value="2"/>
</dbReference>
<feature type="region of interest" description="Disordered" evidence="14">
    <location>
        <begin position="890"/>
        <end position="917"/>
    </location>
</feature>
<evidence type="ECO:0000313" key="18">
    <source>
        <dbReference type="RefSeq" id="XP_018321969.1"/>
    </source>
</evidence>
<evidence type="ECO:0000259" key="16">
    <source>
        <dbReference type="PROSITE" id="PS50172"/>
    </source>
</evidence>
<feature type="compositionally biased region" description="Polar residues" evidence="14">
    <location>
        <begin position="507"/>
        <end position="532"/>
    </location>
</feature>
<keyword evidence="17" id="KW-1185">Reference proteome</keyword>
<dbReference type="PROSITE" id="PS50172">
    <property type="entry name" value="BRCT"/>
    <property type="match status" value="1"/>
</dbReference>
<protein>
    <recommendedName>
        <fullName evidence="3">Mediator of DNA damage checkpoint protein 1</fullName>
    </recommendedName>
    <alternativeName>
        <fullName evidence="13">PAX transactivation activation domain-interacting protein</fullName>
    </alternativeName>
    <alternativeName>
        <fullName evidence="12">PAX-interacting protein 1</fullName>
    </alternativeName>
</protein>
<dbReference type="CDD" id="cd00060">
    <property type="entry name" value="FHA"/>
    <property type="match status" value="1"/>
</dbReference>
<evidence type="ECO:0000256" key="3">
    <source>
        <dbReference type="ARBA" id="ARBA00015014"/>
    </source>
</evidence>
<feature type="compositionally biased region" description="Basic and acidic residues" evidence="14">
    <location>
        <begin position="973"/>
        <end position="987"/>
    </location>
</feature>
<dbReference type="STRING" id="224129.A0A1W4WDE6"/>
<dbReference type="Pfam" id="PF00498">
    <property type="entry name" value="FHA"/>
    <property type="match status" value="1"/>
</dbReference>
<feature type="region of interest" description="Disordered" evidence="14">
    <location>
        <begin position="235"/>
        <end position="274"/>
    </location>
</feature>
<dbReference type="CDD" id="cd18432">
    <property type="entry name" value="BRCT_PAXIP1_rpt6_like"/>
    <property type="match status" value="1"/>
</dbReference>
<feature type="compositionally biased region" description="Polar residues" evidence="14">
    <location>
        <begin position="890"/>
        <end position="903"/>
    </location>
</feature>
<evidence type="ECO:0000256" key="6">
    <source>
        <dbReference type="ARBA" id="ARBA00022737"/>
    </source>
</evidence>
<dbReference type="Pfam" id="PF16589">
    <property type="entry name" value="BRCT_2"/>
    <property type="match status" value="1"/>
</dbReference>
<reference evidence="18" key="1">
    <citation type="submission" date="2025-08" db="UniProtKB">
        <authorList>
            <consortium name="RefSeq"/>
        </authorList>
    </citation>
    <scope>IDENTIFICATION</scope>
    <source>
        <tissue evidence="18">Entire body</tissue>
    </source>
</reference>
<evidence type="ECO:0000259" key="15">
    <source>
        <dbReference type="PROSITE" id="PS50006"/>
    </source>
</evidence>
<dbReference type="InterPro" id="IPR036420">
    <property type="entry name" value="BRCT_dom_sf"/>
</dbReference>
<dbReference type="OrthoDB" id="342264at2759"/>
<evidence type="ECO:0000256" key="12">
    <source>
        <dbReference type="ARBA" id="ARBA00023858"/>
    </source>
</evidence>
<gene>
    <name evidence="18" type="primary">LOC108734791</name>
</gene>
<dbReference type="SMART" id="SM00292">
    <property type="entry name" value="BRCT"/>
    <property type="match status" value="2"/>
</dbReference>
<evidence type="ECO:0000256" key="14">
    <source>
        <dbReference type="SAM" id="MobiDB-lite"/>
    </source>
</evidence>
<feature type="compositionally biased region" description="Basic residues" evidence="14">
    <location>
        <begin position="424"/>
        <end position="434"/>
    </location>
</feature>
<feature type="domain" description="BRCT" evidence="16">
    <location>
        <begin position="1263"/>
        <end position="1329"/>
    </location>
</feature>
<dbReference type="InterPro" id="IPR051579">
    <property type="entry name" value="DDR_Transcriptional_Reg"/>
</dbReference>
<evidence type="ECO:0000256" key="10">
    <source>
        <dbReference type="ARBA" id="ARBA00023242"/>
    </source>
</evidence>
<dbReference type="PANTHER" id="PTHR23196">
    <property type="entry name" value="PAX TRANSCRIPTION ACTIVATION DOMAIN INTERACTING PROTEIN"/>
    <property type="match status" value="1"/>
</dbReference>
<keyword evidence="8" id="KW-0832">Ubl conjugation</keyword>
<evidence type="ECO:0000256" key="4">
    <source>
        <dbReference type="ARBA" id="ARBA00022454"/>
    </source>
</evidence>
<comment type="subcellular location">
    <subcellularLocation>
        <location evidence="2">Chromosome</location>
    </subcellularLocation>
    <subcellularLocation>
        <location evidence="1">Nucleus</location>
    </subcellularLocation>
</comment>
<dbReference type="GO" id="GO:0006974">
    <property type="term" value="P:DNA damage response"/>
    <property type="evidence" value="ECO:0007669"/>
    <property type="project" value="UniProtKB-KW"/>
</dbReference>
<feature type="compositionally biased region" description="Basic and acidic residues" evidence="14">
    <location>
        <begin position="304"/>
        <end position="313"/>
    </location>
</feature>
<dbReference type="GO" id="GO:0005694">
    <property type="term" value="C:chromosome"/>
    <property type="evidence" value="ECO:0007669"/>
    <property type="project" value="UniProtKB-SubCell"/>
</dbReference>
<evidence type="ECO:0000256" key="1">
    <source>
        <dbReference type="ARBA" id="ARBA00004123"/>
    </source>
</evidence>
<dbReference type="GeneID" id="108734791"/>
<feature type="compositionally biased region" description="Polar residues" evidence="14">
    <location>
        <begin position="346"/>
        <end position="360"/>
    </location>
</feature>
<keyword evidence="6" id="KW-0677">Repeat</keyword>
<evidence type="ECO:0000256" key="11">
    <source>
        <dbReference type="ARBA" id="ARBA00023306"/>
    </source>
</evidence>
<dbReference type="CDD" id="cd17744">
    <property type="entry name" value="BRCT_MDC1_rpt1"/>
    <property type="match status" value="1"/>
</dbReference>
<dbReference type="InParanoid" id="A0A1W4WDE6"/>
<dbReference type="KEGG" id="apln:108734791"/>
<feature type="domain" description="FHA" evidence="15">
    <location>
        <begin position="25"/>
        <end position="75"/>
    </location>
</feature>
<organism evidence="17 18">
    <name type="scientific">Agrilus planipennis</name>
    <name type="common">Emerald ash borer</name>
    <name type="synonym">Agrilus marcopoli</name>
    <dbReference type="NCBI Taxonomy" id="224129"/>
    <lineage>
        <taxon>Eukaryota</taxon>
        <taxon>Metazoa</taxon>
        <taxon>Ecdysozoa</taxon>
        <taxon>Arthropoda</taxon>
        <taxon>Hexapoda</taxon>
        <taxon>Insecta</taxon>
        <taxon>Pterygota</taxon>
        <taxon>Neoptera</taxon>
        <taxon>Endopterygota</taxon>
        <taxon>Coleoptera</taxon>
        <taxon>Polyphaga</taxon>
        <taxon>Elateriformia</taxon>
        <taxon>Buprestoidea</taxon>
        <taxon>Buprestidae</taxon>
        <taxon>Agrilinae</taxon>
        <taxon>Agrilus</taxon>
    </lineage>
</organism>
<proteinExistence type="predicted"/>
<feature type="region of interest" description="Disordered" evidence="14">
    <location>
        <begin position="304"/>
        <end position="461"/>
    </location>
</feature>
<feature type="compositionally biased region" description="Polar residues" evidence="14">
    <location>
        <begin position="545"/>
        <end position="562"/>
    </location>
</feature>
<keyword evidence="7" id="KW-0227">DNA damage</keyword>
<keyword evidence="10" id="KW-0539">Nucleus</keyword>
<keyword evidence="5" id="KW-1017">Isopeptide bond</keyword>